<evidence type="ECO:0000313" key="10">
    <source>
        <dbReference type="EMBL" id="KJL32286.1"/>
    </source>
</evidence>
<comment type="subcellular location">
    <subcellularLocation>
        <location evidence="1">Cell membrane</location>
        <topology evidence="1">Multi-pass membrane protein</topology>
    </subcellularLocation>
</comment>
<dbReference type="STRING" id="582680.RS86_02758"/>
<dbReference type="InterPro" id="IPR011701">
    <property type="entry name" value="MFS"/>
</dbReference>
<dbReference type="InterPro" id="IPR036259">
    <property type="entry name" value="MFS_trans_sf"/>
</dbReference>
<evidence type="ECO:0000256" key="2">
    <source>
        <dbReference type="ARBA" id="ARBA00022448"/>
    </source>
</evidence>
<evidence type="ECO:0000256" key="6">
    <source>
        <dbReference type="ARBA" id="ARBA00023136"/>
    </source>
</evidence>
<keyword evidence="11" id="KW-1185">Reference proteome</keyword>
<dbReference type="Pfam" id="PF07690">
    <property type="entry name" value="MFS_1"/>
    <property type="match status" value="1"/>
</dbReference>
<feature type="transmembrane region" description="Helical" evidence="8">
    <location>
        <begin position="124"/>
        <end position="145"/>
    </location>
</feature>
<evidence type="ECO:0000256" key="1">
    <source>
        <dbReference type="ARBA" id="ARBA00004651"/>
    </source>
</evidence>
<dbReference type="PANTHER" id="PTHR42718:SF47">
    <property type="entry name" value="METHYL VIOLOGEN RESISTANCE PROTEIN SMVA"/>
    <property type="match status" value="1"/>
</dbReference>
<feature type="region of interest" description="Disordered" evidence="7">
    <location>
        <begin position="1"/>
        <end position="26"/>
    </location>
</feature>
<dbReference type="GO" id="GO:0005886">
    <property type="term" value="C:plasma membrane"/>
    <property type="evidence" value="ECO:0007669"/>
    <property type="project" value="UniProtKB-SubCell"/>
</dbReference>
<dbReference type="AlphaFoldDB" id="A0A0F0LL92"/>
<dbReference type="PROSITE" id="PS50850">
    <property type="entry name" value="MFS"/>
    <property type="match status" value="1"/>
</dbReference>
<feature type="compositionally biased region" description="Low complexity" evidence="7">
    <location>
        <begin position="11"/>
        <end position="26"/>
    </location>
</feature>
<dbReference type="InterPro" id="IPR020846">
    <property type="entry name" value="MFS_dom"/>
</dbReference>
<keyword evidence="4 8" id="KW-0812">Transmembrane</keyword>
<feature type="transmembrane region" description="Helical" evidence="8">
    <location>
        <begin position="221"/>
        <end position="240"/>
    </location>
</feature>
<accession>A0A0F0LL92</accession>
<evidence type="ECO:0000256" key="7">
    <source>
        <dbReference type="SAM" id="MobiDB-lite"/>
    </source>
</evidence>
<feature type="transmembrane region" description="Helical" evidence="8">
    <location>
        <begin position="99"/>
        <end position="118"/>
    </location>
</feature>
<feature type="transmembrane region" description="Helical" evidence="8">
    <location>
        <begin position="496"/>
        <end position="516"/>
    </location>
</feature>
<dbReference type="PRINTS" id="PR01035">
    <property type="entry name" value="TCRTETA"/>
</dbReference>
<gene>
    <name evidence="10" type="primary">qacA_1</name>
    <name evidence="10" type="ORF">RS86_02758</name>
</gene>
<feature type="transmembrane region" description="Helical" evidence="8">
    <location>
        <begin position="157"/>
        <end position="177"/>
    </location>
</feature>
<dbReference type="EMBL" id="JYIX01000037">
    <property type="protein sequence ID" value="KJL32286.1"/>
    <property type="molecule type" value="Genomic_DNA"/>
</dbReference>
<feature type="transmembrane region" description="Helical" evidence="8">
    <location>
        <begin position="432"/>
        <end position="452"/>
    </location>
</feature>
<feature type="transmembrane region" description="Helical" evidence="8">
    <location>
        <begin position="290"/>
        <end position="309"/>
    </location>
</feature>
<evidence type="ECO:0000256" key="4">
    <source>
        <dbReference type="ARBA" id="ARBA00022692"/>
    </source>
</evidence>
<protein>
    <submittedName>
        <fullName evidence="10">Antiseptic resistance protein</fullName>
    </submittedName>
</protein>
<keyword evidence="5 8" id="KW-1133">Transmembrane helix</keyword>
<dbReference type="CDD" id="cd17321">
    <property type="entry name" value="MFS_MMR_MDR_like"/>
    <property type="match status" value="1"/>
</dbReference>
<dbReference type="InterPro" id="IPR001958">
    <property type="entry name" value="Tet-R_TetA/multi-R_MdtG-like"/>
</dbReference>
<feature type="transmembrane region" description="Helical" evidence="8">
    <location>
        <begin position="252"/>
        <end position="269"/>
    </location>
</feature>
<dbReference type="PATRIC" id="fig|582680.6.peg.2830"/>
<evidence type="ECO:0000256" key="8">
    <source>
        <dbReference type="SAM" id="Phobius"/>
    </source>
</evidence>
<feature type="transmembrane region" description="Helical" evidence="8">
    <location>
        <begin position="360"/>
        <end position="380"/>
    </location>
</feature>
<dbReference type="SUPFAM" id="SSF103473">
    <property type="entry name" value="MFS general substrate transporter"/>
    <property type="match status" value="1"/>
</dbReference>
<dbReference type="Proteomes" id="UP000033740">
    <property type="component" value="Unassembled WGS sequence"/>
</dbReference>
<feature type="transmembrane region" description="Helical" evidence="8">
    <location>
        <begin position="31"/>
        <end position="55"/>
    </location>
</feature>
<evidence type="ECO:0000259" key="9">
    <source>
        <dbReference type="PROSITE" id="PS50850"/>
    </source>
</evidence>
<dbReference type="GO" id="GO:0022857">
    <property type="term" value="F:transmembrane transporter activity"/>
    <property type="evidence" value="ECO:0007669"/>
    <property type="project" value="InterPro"/>
</dbReference>
<reference evidence="10 11" key="1">
    <citation type="submission" date="2015-02" db="EMBL/GenBank/DDBJ databases">
        <title>Draft genome sequences of ten Microbacterium spp. with emphasis on heavy metal contaminated environments.</title>
        <authorList>
            <person name="Corretto E."/>
        </authorList>
    </citation>
    <scope>NUCLEOTIDE SEQUENCE [LARGE SCALE GENOMIC DNA]</scope>
    <source>
        <strain evidence="10 11">ARN176</strain>
    </source>
</reference>
<evidence type="ECO:0000256" key="3">
    <source>
        <dbReference type="ARBA" id="ARBA00022475"/>
    </source>
</evidence>
<feature type="transmembrane region" description="Helical" evidence="8">
    <location>
        <begin position="67"/>
        <end position="87"/>
    </location>
</feature>
<feature type="transmembrane region" description="Helical" evidence="8">
    <location>
        <begin position="386"/>
        <end position="411"/>
    </location>
</feature>
<feature type="transmembrane region" description="Helical" evidence="8">
    <location>
        <begin position="183"/>
        <end position="209"/>
    </location>
</feature>
<keyword evidence="6 8" id="KW-0472">Membrane</keyword>
<keyword evidence="3" id="KW-1003">Cell membrane</keyword>
<dbReference type="PANTHER" id="PTHR42718">
    <property type="entry name" value="MAJOR FACILITATOR SUPERFAMILY MULTIDRUG TRANSPORTER MFSC"/>
    <property type="match status" value="1"/>
</dbReference>
<evidence type="ECO:0000256" key="5">
    <source>
        <dbReference type="ARBA" id="ARBA00022989"/>
    </source>
</evidence>
<keyword evidence="2" id="KW-0813">Transport</keyword>
<evidence type="ECO:0000313" key="11">
    <source>
        <dbReference type="Proteomes" id="UP000033740"/>
    </source>
</evidence>
<comment type="caution">
    <text evidence="10">The sequence shown here is derived from an EMBL/GenBank/DDBJ whole genome shotgun (WGS) entry which is preliminary data.</text>
</comment>
<organism evidence="10 11">
    <name type="scientific">Microbacterium azadirachtae</name>
    <dbReference type="NCBI Taxonomy" id="582680"/>
    <lineage>
        <taxon>Bacteria</taxon>
        <taxon>Bacillati</taxon>
        <taxon>Actinomycetota</taxon>
        <taxon>Actinomycetes</taxon>
        <taxon>Micrococcales</taxon>
        <taxon>Microbacteriaceae</taxon>
        <taxon>Microbacterium</taxon>
    </lineage>
</organism>
<name>A0A0F0LL92_9MICO</name>
<dbReference type="Gene3D" id="1.20.1250.20">
    <property type="entry name" value="MFS general substrate transporter like domains"/>
    <property type="match status" value="1"/>
</dbReference>
<proteinExistence type="predicted"/>
<feature type="domain" description="Major facilitator superfamily (MFS) profile" evidence="9">
    <location>
        <begin position="33"/>
        <end position="519"/>
    </location>
</feature>
<sequence length="530" mass="53623">MTRTDGEVTEGARPAAGARTRAGSPAGPREWLGLAVLAAAALMTAIDTSVVLLALPSIARELHADAVQQLWIVDGYGFVFAGLLIAFGGLADHLGRRRMAMLGATVFGLASLAAAFALSPEMLIAARAVMGVGAAALAPSLYGLLTGLFPDSGQRAIAIGVFMTCLMGGMIIGPVVGGIALSLWWWGAVFLIAVPVMALVLVVFPLLVADVSTAHPHRTGGGVDAVSVPLSLLAVLPIVFGIKEAARSGDAFLAVASLIIGVVFLVVFLRRQRALSRGAGHAPLLDLAMFRHRGVCVVLLTMLLMTMLTGPLMMLDTQYFQAVAGADPLAAGLLTVPPALTGAAGFLTMPLLAKRIRPGLLIAAGLALSAAGLVLMAQITPGTGPWPLVVGFSVVSFGTSALPTLGTNVILGSVPVEQASSAASTQEASGQFGYALGIAVVGSLTTAVYRLLVAGAPGLDAADRHAVSAGIDAALGVADPVARAVAGVAFTSSLQVAALVAAIAMLALAGVTAVRLRHIPAFGAQNDVEN</sequence>
<dbReference type="Gene3D" id="1.20.1720.10">
    <property type="entry name" value="Multidrug resistance protein D"/>
    <property type="match status" value="1"/>
</dbReference>
<feature type="transmembrane region" description="Helical" evidence="8">
    <location>
        <begin position="329"/>
        <end position="353"/>
    </location>
</feature>